<keyword evidence="6" id="KW-0677">Repeat</keyword>
<dbReference type="SMART" id="SM00099">
    <property type="entry name" value="btg1"/>
    <property type="match status" value="1"/>
</dbReference>
<comment type="subunit">
    <text evidence="11">Oligomeric complex composed of two heavy chains and two light chains.</text>
</comment>
<keyword evidence="8" id="KW-0175">Coiled coil</keyword>
<keyword evidence="4 11" id="KW-0963">Cytoplasm</keyword>
<dbReference type="Gene3D" id="3.90.640.90">
    <property type="entry name" value="Anti-proliferative protein, N-terminal domain"/>
    <property type="match status" value="1"/>
</dbReference>
<evidence type="ECO:0000256" key="1">
    <source>
        <dbReference type="ARBA" id="ARBA00004245"/>
    </source>
</evidence>
<keyword evidence="14" id="KW-1185">Reference proteome</keyword>
<evidence type="ECO:0000256" key="11">
    <source>
        <dbReference type="RuleBase" id="RU367020"/>
    </source>
</evidence>
<dbReference type="GO" id="GO:0005737">
    <property type="term" value="C:cytoplasm"/>
    <property type="evidence" value="ECO:0007669"/>
    <property type="project" value="TreeGrafter"/>
</dbReference>
<keyword evidence="9 11" id="KW-0505">Motor protein</keyword>
<evidence type="ECO:0000313" key="15">
    <source>
        <dbReference type="WBParaSite" id="maker-uti_cns_0016661-snap-gene-0.3-mRNA-1"/>
    </source>
</evidence>
<sequence>VAVPLCKQALEDLERTSGHDHPDVATMLNILALVYRDQGKYKEAAALLTDALGIREKTLGPDHPAVAATLNNLAVLHGKRGKYAEAEPLCKRALVIRERVLGSEHPDVAKQLNNLALLCQNQGKYEEVELYYQRALEIYVSKLGEDDPNVCKTKNNLASAYLKQGKYPQAEQLYKEVLTRAHERDCSPASRTIWQLAEEREEAKARGPVEHSSACRLDNQTVSTTVKNLAALYRRKGMHIASEVLEDWLHKATRGMAYGQHQGNYYEALTVQHNLQPRLRLPPLGGQPDATQTHRVNGGKHRGTGCGSEGHGVPAGLQLGDPRLQQPLTARTEQRQAAGKVADDRVPGCIGGQKTAGLLTSEFSLKKALYPGADAHKTCRRVWTAIMATQLVVVIPKKLTHLNTTQFMNSSSMFAKELHKTVTMSNHLLSRLVAAPAMDSEVAAAVGFIASFLFGRVPRRRVQLLSEELEKAIRLKFTGHWHEDQPLRGAGFRCLSITGSRPDELLLASAREVGLDVAEILAVLPDGLTLWIDPGEVTYRRSQQRPQQPQMQLVQKSSSSSSFFTAAAFAQTKFGSTKPRQAAPGDRRSAAAAAAAAVWEERPGPAAQAASALPAASRASSRRASPSLQPVLLGSCAR</sequence>
<dbReference type="SMART" id="SM00028">
    <property type="entry name" value="TPR"/>
    <property type="match status" value="4"/>
</dbReference>
<organism evidence="14 15">
    <name type="scientific">Macrostomum lignano</name>
    <dbReference type="NCBI Taxonomy" id="282301"/>
    <lineage>
        <taxon>Eukaryota</taxon>
        <taxon>Metazoa</taxon>
        <taxon>Spiralia</taxon>
        <taxon>Lophotrochozoa</taxon>
        <taxon>Platyhelminthes</taxon>
        <taxon>Rhabditophora</taxon>
        <taxon>Macrostomorpha</taxon>
        <taxon>Macrostomida</taxon>
        <taxon>Macrostomidae</taxon>
        <taxon>Macrostomum</taxon>
    </lineage>
</organism>
<dbReference type="GO" id="GO:0005871">
    <property type="term" value="C:kinesin complex"/>
    <property type="evidence" value="ECO:0007669"/>
    <property type="project" value="UniProtKB-UniRule"/>
</dbReference>
<dbReference type="InterPro" id="IPR011990">
    <property type="entry name" value="TPR-like_helical_dom_sf"/>
</dbReference>
<feature type="compositionally biased region" description="Low complexity" evidence="12">
    <location>
        <begin position="605"/>
        <end position="630"/>
    </location>
</feature>
<evidence type="ECO:0000313" key="14">
    <source>
        <dbReference type="Proteomes" id="UP000095280"/>
    </source>
</evidence>
<evidence type="ECO:0000256" key="10">
    <source>
        <dbReference type="ARBA" id="ARBA00023212"/>
    </source>
</evidence>
<feature type="region of interest" description="Disordered" evidence="12">
    <location>
        <begin position="289"/>
        <end position="319"/>
    </location>
</feature>
<accession>A0A1I8IU58</accession>
<evidence type="ECO:0000256" key="5">
    <source>
        <dbReference type="ARBA" id="ARBA00022701"/>
    </source>
</evidence>
<evidence type="ECO:0000256" key="3">
    <source>
        <dbReference type="ARBA" id="ARBA00009622"/>
    </source>
</evidence>
<dbReference type="Pfam" id="PF13374">
    <property type="entry name" value="TPR_10"/>
    <property type="match status" value="2"/>
</dbReference>
<dbReference type="InterPro" id="IPR002087">
    <property type="entry name" value="Anti_prolifrtn"/>
</dbReference>
<comment type="similarity">
    <text evidence="3 11">Belongs to the kinesin light chain family.</text>
</comment>
<evidence type="ECO:0000256" key="6">
    <source>
        <dbReference type="ARBA" id="ARBA00022737"/>
    </source>
</evidence>
<dbReference type="GO" id="GO:0007018">
    <property type="term" value="P:microtubule-based movement"/>
    <property type="evidence" value="ECO:0007669"/>
    <property type="project" value="TreeGrafter"/>
</dbReference>
<dbReference type="GO" id="GO:0005874">
    <property type="term" value="C:microtubule"/>
    <property type="evidence" value="ECO:0007669"/>
    <property type="project" value="UniProtKB-UniRule"/>
</dbReference>
<name>A0A1I8IU58_9PLAT</name>
<dbReference type="Proteomes" id="UP000095280">
    <property type="component" value="Unplaced"/>
</dbReference>
<dbReference type="SUPFAM" id="SSF160696">
    <property type="entry name" value="BTG domain-like"/>
    <property type="match status" value="1"/>
</dbReference>
<dbReference type="AlphaFoldDB" id="A0A1I8IU58"/>
<feature type="region of interest" description="Disordered" evidence="12">
    <location>
        <begin position="575"/>
        <end position="638"/>
    </location>
</feature>
<dbReference type="Pfam" id="PF13424">
    <property type="entry name" value="TPR_12"/>
    <property type="match status" value="1"/>
</dbReference>
<comment type="function">
    <text evidence="11">Kinesin is a microtubule-associated force-producing protein that play a role in organelle transport.</text>
</comment>
<evidence type="ECO:0000256" key="2">
    <source>
        <dbReference type="ARBA" id="ARBA00007989"/>
    </source>
</evidence>
<dbReference type="WBParaSite" id="maker-uti_cns_0016661-snap-gene-0.3-mRNA-1">
    <property type="protein sequence ID" value="maker-uti_cns_0016661-snap-gene-0.3-mRNA-1"/>
    <property type="gene ID" value="maker-uti_cns_0016661-snap-gene-0.3"/>
</dbReference>
<keyword evidence="5 11" id="KW-0493">Microtubule</keyword>
<comment type="similarity">
    <text evidence="2">Belongs to the BTG family.</text>
</comment>
<keyword evidence="7" id="KW-0802">TPR repeat</keyword>
<reference evidence="15" key="1">
    <citation type="submission" date="2016-11" db="UniProtKB">
        <authorList>
            <consortium name="WormBaseParasite"/>
        </authorList>
    </citation>
    <scope>IDENTIFICATION</scope>
</reference>
<protein>
    <recommendedName>
        <fullName evidence="11">Kinesin light chain</fullName>
    </recommendedName>
</protein>
<dbReference type="InterPro" id="IPR002151">
    <property type="entry name" value="Kinesin_light"/>
</dbReference>
<evidence type="ECO:0000259" key="13">
    <source>
        <dbReference type="SMART" id="SM00099"/>
    </source>
</evidence>
<proteinExistence type="inferred from homology"/>
<comment type="subcellular location">
    <subcellularLocation>
        <location evidence="1 11">Cytoplasm</location>
        <location evidence="1 11">Cytoskeleton</location>
    </subcellularLocation>
</comment>
<evidence type="ECO:0000256" key="8">
    <source>
        <dbReference type="ARBA" id="ARBA00023054"/>
    </source>
</evidence>
<dbReference type="PRINTS" id="PR00381">
    <property type="entry name" value="KINESINLIGHT"/>
</dbReference>
<evidence type="ECO:0000256" key="12">
    <source>
        <dbReference type="SAM" id="MobiDB-lite"/>
    </source>
</evidence>
<dbReference type="GO" id="GO:0019894">
    <property type="term" value="F:kinesin binding"/>
    <property type="evidence" value="ECO:0007669"/>
    <property type="project" value="TreeGrafter"/>
</dbReference>
<dbReference type="PANTHER" id="PTHR45783">
    <property type="entry name" value="KINESIN LIGHT CHAIN"/>
    <property type="match status" value="1"/>
</dbReference>
<evidence type="ECO:0000256" key="9">
    <source>
        <dbReference type="ARBA" id="ARBA00023175"/>
    </source>
</evidence>
<dbReference type="InterPro" id="IPR036054">
    <property type="entry name" value="BTG-like_sf"/>
</dbReference>
<dbReference type="InterPro" id="IPR019734">
    <property type="entry name" value="TPR_rpt"/>
</dbReference>
<feature type="domain" description="Anti-proliferative protein" evidence="13">
    <location>
        <begin position="438"/>
        <end position="544"/>
    </location>
</feature>
<dbReference type="SUPFAM" id="SSF48452">
    <property type="entry name" value="TPR-like"/>
    <property type="match status" value="1"/>
</dbReference>
<dbReference type="PANTHER" id="PTHR45783:SF3">
    <property type="entry name" value="KINESIN LIGHT CHAIN"/>
    <property type="match status" value="1"/>
</dbReference>
<evidence type="ECO:0000256" key="7">
    <source>
        <dbReference type="ARBA" id="ARBA00022803"/>
    </source>
</evidence>
<dbReference type="Pfam" id="PF07742">
    <property type="entry name" value="BTG"/>
    <property type="match status" value="1"/>
</dbReference>
<keyword evidence="10 11" id="KW-0206">Cytoskeleton</keyword>
<evidence type="ECO:0000256" key="4">
    <source>
        <dbReference type="ARBA" id="ARBA00022490"/>
    </source>
</evidence>
<dbReference type="Gene3D" id="1.25.40.10">
    <property type="entry name" value="Tetratricopeptide repeat domain"/>
    <property type="match status" value="1"/>
</dbReference>